<evidence type="ECO:0000313" key="1">
    <source>
        <dbReference type="Proteomes" id="UP001652625"/>
    </source>
</evidence>
<dbReference type="PANTHER" id="PTHR31025:SF22">
    <property type="entry name" value="IP13529P"/>
    <property type="match status" value="1"/>
</dbReference>
<protein>
    <submittedName>
        <fullName evidence="2">Uncharacterized protein LOC136075857</fullName>
    </submittedName>
</protein>
<evidence type="ECO:0000313" key="2">
    <source>
        <dbReference type="RefSeq" id="XP_065645366.1"/>
    </source>
</evidence>
<gene>
    <name evidence="2" type="primary">LOC136075857</name>
</gene>
<organism evidence="1 2">
    <name type="scientific">Hydra vulgaris</name>
    <name type="common">Hydra</name>
    <name type="synonym">Hydra attenuata</name>
    <dbReference type="NCBI Taxonomy" id="6087"/>
    <lineage>
        <taxon>Eukaryota</taxon>
        <taxon>Metazoa</taxon>
        <taxon>Cnidaria</taxon>
        <taxon>Hydrozoa</taxon>
        <taxon>Hydroidolina</taxon>
        <taxon>Anthoathecata</taxon>
        <taxon>Aplanulata</taxon>
        <taxon>Hydridae</taxon>
        <taxon>Hydra</taxon>
    </lineage>
</organism>
<dbReference type="PANTHER" id="PTHR31025">
    <property type="entry name" value="SI:CH211-196P9.1-RELATED"/>
    <property type="match status" value="1"/>
</dbReference>
<reference evidence="2" key="2">
    <citation type="submission" date="2025-08" db="UniProtKB">
        <authorList>
            <consortium name="RefSeq"/>
        </authorList>
    </citation>
    <scope>IDENTIFICATION</scope>
</reference>
<name>A0ABM4B907_HYDVU</name>
<keyword evidence="1" id="KW-1185">Reference proteome</keyword>
<sequence>MQKYFEGDALDKPCEINKTSSTEKLSGHAVQNWVFLRLCPLYIGIYILDFEDPVWLLYLRLKEIVEIICSPKIDIQHIAYLQVSINGYLSSRRELFSSSKLLPKHHYLSHYPQLILRYGHLMRVFTLRFEQKHSYFKKCARNFNNYKHVCKTLTETHQLLQSYNNSSIPSSKIYAVNSFSFNVKNFSSTISEAIITTCGQLPDTFSTHIVYQGTHYKKDLFLIFDFTKDHELLIFARILFLFFDTHGIEYALINEQNTQFVHELGMYEIMEVIKSNILRTLLNIDGCVLNQVVKNLWEIGGENETDLYLVKVDYLVLLKPIQQRKLLESWAKESSEQSQNSVDFIVATQSSIQMVPTVEVKNNSTNSIMKIKHVSAADWYLTFVLPWAKMSREVQDILAAGERPLTAHRCAIIRIIMNDVLAVCPKPLKKHLDVIASSMVAKYPKSFKDEYGTTVIGSGHDSLTLQLVNRYDYLQRPNRVPPLMSVLNMESQKEQLSVDVIKRKTDSYGCLNREPVLSVSNSPEELEYYLQRTEINEKMLLNDLLIKFPNLFTVDGLLHHFDVLNF</sequence>
<dbReference type="RefSeq" id="XP_065645366.1">
    <property type="nucleotide sequence ID" value="XM_065789294.1"/>
</dbReference>
<proteinExistence type="predicted"/>
<dbReference type="Proteomes" id="UP001652625">
    <property type="component" value="Chromosome 02"/>
</dbReference>
<reference evidence="1" key="1">
    <citation type="submission" date="2025-05" db="UniProtKB">
        <authorList>
            <consortium name="RefSeq"/>
        </authorList>
    </citation>
    <scope>NUCLEOTIDE SEQUENCE [LARGE SCALE GENOMIC DNA]</scope>
</reference>
<accession>A0ABM4B907</accession>
<dbReference type="GeneID" id="136075857"/>